<dbReference type="PANTHER" id="PTHR46394">
    <property type="entry name" value="ANNEXIN"/>
    <property type="match status" value="1"/>
</dbReference>
<evidence type="ECO:0000313" key="4">
    <source>
        <dbReference type="EMBL" id="KOO38415.1"/>
    </source>
</evidence>
<dbReference type="AlphaFoldDB" id="A0A0M0KHT4"/>
<evidence type="ECO:0000259" key="3">
    <source>
        <dbReference type="PROSITE" id="PS51635"/>
    </source>
</evidence>
<dbReference type="OMA" id="ETMKDAH"/>
<dbReference type="InterPro" id="IPR002641">
    <property type="entry name" value="PNPLA_dom"/>
</dbReference>
<dbReference type="GeneID" id="87598323"/>
<dbReference type="PATRIC" id="fig|136160.3.peg.1440"/>
<feature type="active site" description="Nucleophile" evidence="2">
    <location>
        <position position="38"/>
    </location>
</feature>
<dbReference type="InterPro" id="IPR016035">
    <property type="entry name" value="Acyl_Trfase/lysoPLipase"/>
</dbReference>
<reference evidence="4" key="1">
    <citation type="submission" date="2015-08" db="EMBL/GenBank/DDBJ databases">
        <title>Complete DNA Sequence of Pseudomonas syringae pv. actinidiae, the Causal Agent of Kiwifruit Canker Disease.</title>
        <authorList>
            <person name="Rikkerink E.H.A."/>
            <person name="Fineran P.C."/>
        </authorList>
    </citation>
    <scope>NUCLEOTIDE SEQUENCE</scope>
    <source>
        <strain evidence="4">DSM 13666</strain>
    </source>
</reference>
<gene>
    <name evidence="4" type="ORF">AMD02_05740</name>
</gene>
<evidence type="ECO:0000256" key="2">
    <source>
        <dbReference type="PROSITE-ProRule" id="PRU01161"/>
    </source>
</evidence>
<dbReference type="SUPFAM" id="SSF52151">
    <property type="entry name" value="FabD/lysophospholipase-like"/>
    <property type="match status" value="1"/>
</dbReference>
<dbReference type="InterPro" id="IPR052580">
    <property type="entry name" value="Lipid_Hydrolase"/>
</dbReference>
<dbReference type="Gene3D" id="3.40.1090.10">
    <property type="entry name" value="Cytosolic phospholipase A2 catalytic domain"/>
    <property type="match status" value="2"/>
</dbReference>
<accession>A0A4Y7WW81</accession>
<keyword evidence="2" id="KW-0378">Hydrolase</keyword>
<protein>
    <recommendedName>
        <fullName evidence="3">PNPLA domain-containing protein</fullName>
    </recommendedName>
</protein>
<dbReference type="EMBL" id="LILD01000001">
    <property type="protein sequence ID" value="KOO38415.1"/>
    <property type="molecule type" value="Genomic_DNA"/>
</dbReference>
<dbReference type="GO" id="GO:0016042">
    <property type="term" value="P:lipid catabolic process"/>
    <property type="evidence" value="ECO:0007669"/>
    <property type="project" value="UniProtKB-UniRule"/>
</dbReference>
<accession>A0A0M0KHT4</accession>
<keyword evidence="2" id="KW-0442">Lipid degradation</keyword>
<dbReference type="RefSeq" id="WP_010898953.1">
    <property type="nucleotide sequence ID" value="NZ_CP040441.1"/>
</dbReference>
<sequence>MNVDGVFAGGGVKAFAFIGALQVLEENGFSFTRVAGTSAGAIFASLVCSGYRSDELFSIMEQLDGKMFKDGGKVMPFPFAKWLRLYFKLGMYKGDQLEKWLIQVLGHKGVSTFADLPKGALKIVASDISRGRLIVLPDDLKDYGLIPERFSVARAVRMSCGIPYFFQPVKLYNRKRRGERSYVVDGGILSNFPIWLFHNRKKQPLKRPVIGFQLTPGLEEMAPHLINNAVDLYQSLFDTMIRAHDLRYIAKDHAKNIVFIPVQSVKATDFDLDEAQKKALVQLGREETLQFLSTWS</sequence>
<dbReference type="Pfam" id="PF01734">
    <property type="entry name" value="Patatin"/>
    <property type="match status" value="1"/>
</dbReference>
<keyword evidence="1 2" id="KW-0443">Lipid metabolism</keyword>
<dbReference type="PANTHER" id="PTHR46394:SF1">
    <property type="entry name" value="PNPLA DOMAIN-CONTAINING PROTEIN"/>
    <property type="match status" value="1"/>
</dbReference>
<organism evidence="4">
    <name type="scientific">Halalkalibacterium halodurans</name>
    <name type="common">Bacillus halodurans</name>
    <dbReference type="NCBI Taxonomy" id="86665"/>
    <lineage>
        <taxon>Bacteria</taxon>
        <taxon>Bacillati</taxon>
        <taxon>Bacillota</taxon>
        <taxon>Bacilli</taxon>
        <taxon>Bacillales</taxon>
        <taxon>Bacillaceae</taxon>
        <taxon>Halalkalibacterium (ex Joshi et al. 2022)</taxon>
    </lineage>
</organism>
<dbReference type="CDD" id="cd07207">
    <property type="entry name" value="Pat_ExoU_VipD_like"/>
    <property type="match status" value="1"/>
</dbReference>
<feature type="short sequence motif" description="GXSXG" evidence="2">
    <location>
        <begin position="36"/>
        <end position="40"/>
    </location>
</feature>
<name>A0A0M0KHT4_ALKHA</name>
<dbReference type="GO" id="GO:0016787">
    <property type="term" value="F:hydrolase activity"/>
    <property type="evidence" value="ECO:0007669"/>
    <property type="project" value="UniProtKB-UniRule"/>
</dbReference>
<feature type="short sequence motif" description="DGA/G" evidence="2">
    <location>
        <begin position="185"/>
        <end position="187"/>
    </location>
</feature>
<dbReference type="PROSITE" id="PS51635">
    <property type="entry name" value="PNPLA"/>
    <property type="match status" value="1"/>
</dbReference>
<comment type="caution">
    <text evidence="2">Lacks conserved residue(s) required for the propagation of feature annotation.</text>
</comment>
<proteinExistence type="predicted"/>
<comment type="caution">
    <text evidence="4">The sequence shown here is derived from an EMBL/GenBank/DDBJ whole genome shotgun (WGS) entry which is preliminary data.</text>
</comment>
<evidence type="ECO:0000256" key="1">
    <source>
        <dbReference type="ARBA" id="ARBA00023098"/>
    </source>
</evidence>
<feature type="active site" description="Proton acceptor" evidence="2">
    <location>
        <position position="185"/>
    </location>
</feature>
<feature type="domain" description="PNPLA" evidence="3">
    <location>
        <begin position="5"/>
        <end position="198"/>
    </location>
</feature>